<dbReference type="PANTHER" id="PTHR48207">
    <property type="entry name" value="SUCCINATE--HYDROXYMETHYLGLUTARATE COA-TRANSFERASE"/>
    <property type="match status" value="1"/>
</dbReference>
<dbReference type="InterPro" id="IPR023606">
    <property type="entry name" value="CoA-Trfase_III_dom_1_sf"/>
</dbReference>
<dbReference type="AlphaFoldDB" id="A0A7L4YN08"/>
<proteinExistence type="predicted"/>
<dbReference type="InParanoid" id="A0A7L4YN08"/>
<evidence type="ECO:0000313" key="3">
    <source>
        <dbReference type="Proteomes" id="UP000463857"/>
    </source>
</evidence>
<dbReference type="InterPro" id="IPR050483">
    <property type="entry name" value="CoA-transferase_III_domain"/>
</dbReference>
<dbReference type="Pfam" id="PF02515">
    <property type="entry name" value="CoA_transf_3"/>
    <property type="match status" value="1"/>
</dbReference>
<dbReference type="KEGG" id="eke:EK0264_06205"/>
<dbReference type="GO" id="GO:0008410">
    <property type="term" value="F:CoA-transferase activity"/>
    <property type="evidence" value="ECO:0007669"/>
    <property type="project" value="TreeGrafter"/>
</dbReference>
<keyword evidence="3" id="KW-1185">Reference proteome</keyword>
<dbReference type="InterPro" id="IPR044855">
    <property type="entry name" value="CoA-Trfase_III_dom3_sf"/>
</dbReference>
<evidence type="ECO:0000256" key="1">
    <source>
        <dbReference type="ARBA" id="ARBA00022679"/>
    </source>
</evidence>
<accession>A0A7L4YN08</accession>
<dbReference type="EMBL" id="CP047156">
    <property type="protein sequence ID" value="QHB99916.1"/>
    <property type="molecule type" value="Genomic_DNA"/>
</dbReference>
<reference evidence="2 3" key="1">
    <citation type="journal article" date="2018" name="Int. J. Syst. Evol. Microbiol.">
        <title>Epidermidibacterium keratini gen. nov., sp. nov., a member of the family Sporichthyaceae, isolated from keratin epidermis.</title>
        <authorList>
            <person name="Lee D.G."/>
            <person name="Trujillo M.E."/>
            <person name="Kang S."/>
            <person name="Nam J.J."/>
            <person name="Kim Y.J."/>
        </authorList>
    </citation>
    <scope>NUCLEOTIDE SEQUENCE [LARGE SCALE GENOMIC DNA]</scope>
    <source>
        <strain evidence="2 3">EPI-7</strain>
    </source>
</reference>
<dbReference type="Gene3D" id="3.40.50.10540">
    <property type="entry name" value="Crotonobetainyl-coa:carnitine coa-transferase, domain 1"/>
    <property type="match status" value="1"/>
</dbReference>
<keyword evidence="1" id="KW-0808">Transferase</keyword>
<dbReference type="Proteomes" id="UP000463857">
    <property type="component" value="Chromosome"/>
</dbReference>
<sequence>MGALNGITVVEFGQFVVVPFCTVLMADAGARVIKVEPLHGDAYRARKDGLPNGFSRQFLIKNRGKQSIALDLSSSDARPVIDELIHTADVVLVNLSPSATRRRGLDYESVRELNPSVIYAVVSAYGHRGPDAELPGMDVVVQARSGLLSSFGAQQDGVPMHSEVQAADYSSALLLFGAVCAALYSRTQTGHGQQVTGSLLGSALALQNNSIGHVHGQDDWRERFVTDDLPRLRAAGASREEIEELRAGRRPDPSHHTKHYRAFRTADGFVAVGAGSPASRQRLAQVLGLDPGLAEAEPDRFGNAVTTGLLEHDTAYWIRTLRESDVPVAAVRHVDELIFDEHALAEGLIRDYDHPVVGPYRALGTPFDMSGTPPEPGRPAPSLSEHAQEILDELGFTAEQIAALDAAGAVVLPPTNDTAKE</sequence>
<dbReference type="RefSeq" id="WP_159543964.1">
    <property type="nucleotide sequence ID" value="NZ_CP047156.1"/>
</dbReference>
<dbReference type="InterPro" id="IPR003673">
    <property type="entry name" value="CoA-Trfase_fam_III"/>
</dbReference>
<dbReference type="Gene3D" id="3.30.1540.10">
    <property type="entry name" value="formyl-coa transferase, domain 3"/>
    <property type="match status" value="1"/>
</dbReference>
<dbReference type="OrthoDB" id="9797653at2"/>
<evidence type="ECO:0000313" key="2">
    <source>
        <dbReference type="EMBL" id="QHB99916.1"/>
    </source>
</evidence>
<dbReference type="SUPFAM" id="SSF89796">
    <property type="entry name" value="CoA-transferase family III (CaiB/BaiF)"/>
    <property type="match status" value="1"/>
</dbReference>
<gene>
    <name evidence="2" type="ORF">EK0264_06205</name>
</gene>
<organism evidence="2 3">
    <name type="scientific">Epidermidibacterium keratini</name>
    <dbReference type="NCBI Taxonomy" id="1891644"/>
    <lineage>
        <taxon>Bacteria</taxon>
        <taxon>Bacillati</taxon>
        <taxon>Actinomycetota</taxon>
        <taxon>Actinomycetes</taxon>
        <taxon>Sporichthyales</taxon>
        <taxon>Sporichthyaceae</taxon>
        <taxon>Epidermidibacterium</taxon>
    </lineage>
</organism>
<name>A0A7L4YN08_9ACTN</name>
<dbReference type="PANTHER" id="PTHR48207:SF3">
    <property type="entry name" value="SUCCINATE--HYDROXYMETHYLGLUTARATE COA-TRANSFERASE"/>
    <property type="match status" value="1"/>
</dbReference>
<evidence type="ECO:0008006" key="4">
    <source>
        <dbReference type="Google" id="ProtNLM"/>
    </source>
</evidence>
<protein>
    <recommendedName>
        <fullName evidence="4">CoA transferase</fullName>
    </recommendedName>
</protein>